<keyword evidence="6 9" id="KW-0067">ATP-binding</keyword>
<keyword evidence="5 9" id="KW-0547">Nucleotide-binding</keyword>
<dbReference type="Gene3D" id="3.30.260.10">
    <property type="entry name" value="TCP-1-like chaperonin intermediate domain"/>
    <property type="match status" value="1"/>
</dbReference>
<dbReference type="PRINTS" id="PR00304">
    <property type="entry name" value="TCOMPLEXTCP1"/>
</dbReference>
<organism evidence="12 13">
    <name type="scientific">Pseudocohnilembus persalinus</name>
    <name type="common">Ciliate</name>
    <dbReference type="NCBI Taxonomy" id="266149"/>
    <lineage>
        <taxon>Eukaryota</taxon>
        <taxon>Sar</taxon>
        <taxon>Alveolata</taxon>
        <taxon>Ciliophora</taxon>
        <taxon>Intramacronucleata</taxon>
        <taxon>Oligohymenophorea</taxon>
        <taxon>Scuticociliatia</taxon>
        <taxon>Philasterida</taxon>
        <taxon>Pseudocohnilembidae</taxon>
        <taxon>Pseudocohnilembus</taxon>
    </lineage>
</organism>
<dbReference type="FunFam" id="1.10.560.10:FF:000017">
    <property type="entry name" value="T-complex protein 1 subunit eta"/>
    <property type="match status" value="1"/>
</dbReference>
<evidence type="ECO:0000256" key="5">
    <source>
        <dbReference type="ARBA" id="ARBA00022741"/>
    </source>
</evidence>
<evidence type="ECO:0000256" key="8">
    <source>
        <dbReference type="ARBA" id="ARBA00024677"/>
    </source>
</evidence>
<evidence type="ECO:0000256" key="3">
    <source>
        <dbReference type="ARBA" id="ARBA00011531"/>
    </source>
</evidence>
<dbReference type="FunFam" id="3.30.260.10:FF:000022">
    <property type="entry name" value="T-complex protein 1 subunit eta"/>
    <property type="match status" value="1"/>
</dbReference>
<evidence type="ECO:0000256" key="4">
    <source>
        <dbReference type="ARBA" id="ARBA00022490"/>
    </source>
</evidence>
<reference evidence="12 13" key="1">
    <citation type="journal article" date="2015" name="Sci. Rep.">
        <title>Genome of the facultative scuticociliatosis pathogen Pseudocohnilembus persalinus provides insight into its virulence through horizontal gene transfer.</title>
        <authorList>
            <person name="Xiong J."/>
            <person name="Wang G."/>
            <person name="Cheng J."/>
            <person name="Tian M."/>
            <person name="Pan X."/>
            <person name="Warren A."/>
            <person name="Jiang C."/>
            <person name="Yuan D."/>
            <person name="Miao W."/>
        </authorList>
    </citation>
    <scope>NUCLEOTIDE SEQUENCE [LARGE SCALE GENOMIC DNA]</scope>
    <source>
        <strain evidence="12">36N120E</strain>
    </source>
</reference>
<evidence type="ECO:0000256" key="6">
    <source>
        <dbReference type="ARBA" id="ARBA00022840"/>
    </source>
</evidence>
<evidence type="ECO:0000313" key="12">
    <source>
        <dbReference type="EMBL" id="KRW99048.1"/>
    </source>
</evidence>
<dbReference type="Gene3D" id="3.50.7.10">
    <property type="entry name" value="GroEL"/>
    <property type="match status" value="1"/>
</dbReference>
<evidence type="ECO:0000256" key="7">
    <source>
        <dbReference type="ARBA" id="ARBA00023186"/>
    </source>
</evidence>
<dbReference type="NCBIfam" id="NF041082">
    <property type="entry name" value="thermosome_alpha"/>
    <property type="match status" value="1"/>
</dbReference>
<comment type="subunit">
    <text evidence="10">Heterooligomeric complex that forms two stacked rings.</text>
</comment>
<dbReference type="GO" id="GO:0016887">
    <property type="term" value="F:ATP hydrolysis activity"/>
    <property type="evidence" value="ECO:0007669"/>
    <property type="project" value="InterPro"/>
</dbReference>
<dbReference type="InterPro" id="IPR012720">
    <property type="entry name" value="Chap_CCT_eta"/>
</dbReference>
<accession>A0A0V0QA01</accession>
<dbReference type="OrthoDB" id="1935484at2759"/>
<dbReference type="InterPro" id="IPR053374">
    <property type="entry name" value="TCP-1_chaperonin"/>
</dbReference>
<dbReference type="FunCoup" id="A0A0V0QA01">
    <property type="interactions" value="648"/>
</dbReference>
<dbReference type="InterPro" id="IPR027409">
    <property type="entry name" value="GroEL-like_apical_dom_sf"/>
</dbReference>
<evidence type="ECO:0000256" key="1">
    <source>
        <dbReference type="ARBA" id="ARBA00004496"/>
    </source>
</evidence>
<evidence type="ECO:0000313" key="13">
    <source>
        <dbReference type="Proteomes" id="UP000054937"/>
    </source>
</evidence>
<dbReference type="SUPFAM" id="SSF52029">
    <property type="entry name" value="GroEL apical domain-like"/>
    <property type="match status" value="1"/>
</dbReference>
<dbReference type="NCBIfam" id="TIGR02345">
    <property type="entry name" value="chap_CCT_eta"/>
    <property type="match status" value="1"/>
</dbReference>
<dbReference type="Proteomes" id="UP000054937">
    <property type="component" value="Unassembled WGS sequence"/>
</dbReference>
<dbReference type="AlphaFoldDB" id="A0A0V0QA01"/>
<dbReference type="InterPro" id="IPR027413">
    <property type="entry name" value="GROEL-like_equatorial_sf"/>
</dbReference>
<dbReference type="GO" id="GO:0140662">
    <property type="term" value="F:ATP-dependent protein folding chaperone"/>
    <property type="evidence" value="ECO:0007669"/>
    <property type="project" value="InterPro"/>
</dbReference>
<dbReference type="InterPro" id="IPR054827">
    <property type="entry name" value="thermosome_alpha"/>
</dbReference>
<dbReference type="SUPFAM" id="SSF48592">
    <property type="entry name" value="GroEL equatorial domain-like"/>
    <property type="match status" value="1"/>
</dbReference>
<evidence type="ECO:0000256" key="10">
    <source>
        <dbReference type="RuleBase" id="RU365042"/>
    </source>
</evidence>
<evidence type="ECO:0000256" key="11">
    <source>
        <dbReference type="SAM" id="MobiDB-lite"/>
    </source>
</evidence>
<dbReference type="FunFam" id="3.50.7.10:FF:000006">
    <property type="entry name" value="T-complex protein 1 subunit eta"/>
    <property type="match status" value="1"/>
</dbReference>
<feature type="region of interest" description="Disordered" evidence="11">
    <location>
        <begin position="525"/>
        <end position="558"/>
    </location>
</feature>
<dbReference type="CDD" id="cd03340">
    <property type="entry name" value="TCP1_eta"/>
    <property type="match status" value="1"/>
</dbReference>
<comment type="function">
    <text evidence="8 10">Molecular chaperone; assists the folding of proteins upon ATP hydrolysis. Known to play a role, in vitro, in the folding of actin and tubulin.</text>
</comment>
<dbReference type="EMBL" id="LDAU01000223">
    <property type="protein sequence ID" value="KRW99048.1"/>
    <property type="molecule type" value="Genomic_DNA"/>
</dbReference>
<dbReference type="PANTHER" id="PTHR11353">
    <property type="entry name" value="CHAPERONIN"/>
    <property type="match status" value="1"/>
</dbReference>
<gene>
    <name evidence="12" type="ORF">PPERSA_11649</name>
</gene>
<name>A0A0V0QA01_PSEPJ</name>
<dbReference type="SUPFAM" id="SSF54849">
    <property type="entry name" value="GroEL-intermediate domain like"/>
    <property type="match status" value="1"/>
</dbReference>
<comment type="similarity">
    <text evidence="2 9">Belongs to the TCP-1 chaperonin family.</text>
</comment>
<dbReference type="GO" id="GO:0051082">
    <property type="term" value="F:unfolded protein binding"/>
    <property type="evidence" value="ECO:0007669"/>
    <property type="project" value="InterPro"/>
</dbReference>
<keyword evidence="13" id="KW-1185">Reference proteome</keyword>
<dbReference type="Gene3D" id="1.10.560.10">
    <property type="entry name" value="GroEL-like equatorial domain"/>
    <property type="match status" value="1"/>
</dbReference>
<dbReference type="GO" id="GO:0005524">
    <property type="term" value="F:ATP binding"/>
    <property type="evidence" value="ECO:0007669"/>
    <property type="project" value="UniProtKB-KW"/>
</dbReference>
<keyword evidence="4 10" id="KW-0963">Cytoplasm</keyword>
<proteinExistence type="inferred from homology"/>
<dbReference type="PROSITE" id="PS00995">
    <property type="entry name" value="TCP1_3"/>
    <property type="match status" value="1"/>
</dbReference>
<keyword evidence="7 9" id="KW-0143">Chaperone</keyword>
<dbReference type="PROSITE" id="PS00751">
    <property type="entry name" value="TCP1_2"/>
    <property type="match status" value="1"/>
</dbReference>
<dbReference type="OMA" id="HRKGNTW"/>
<sequence>MLQPTILLLREGTDTSQGKGQIISNINAVNSIAEIVKNTLGPRGMDKMITGERGTEITNDGATILSLLDIVHPAAKILVDIAKAQDEEVGDGTTSVCLIASELLKLSKDFIEEGMHQQIIIRGLKQACKLAIEKISDFSVKIQEDKKVRRDMLMKCAATALNSKLLSGYKQHFAEMVVSAVENLDTNLLDKDLIGIKMVTGGSVTDSYLVNGVAFVKAFSYAGFEQQPKKFTNPKICALNIELELKAERENAEIRIENPDEYQSLVDAEWTIIYDKLKQIVDSGANIVLSKLPIGDLATQYFADRDIFCAGRVPQEDMKRVCQATGAIVQSTVNGLKGDVLGTCGQFEEVQLGAERYNLFTECVKSHSATIILRGGAEQFIKEAERSLNDSIMIVRRAMKTTEIVAGGGAIELEISRYLRHKARETSGKEQYIINAFAKALEIIPRTIADNAGLDSVQILNKLRQLHNQQDGQGKYMGVDVNSSTGTCDTYENFIWEPILVRINALNSACEAACTILSIDETVRNPKAEQEKQKGRGRGRGRGMPGMGGLARNQMLGK</sequence>
<dbReference type="Pfam" id="PF00118">
    <property type="entry name" value="Cpn60_TCP1"/>
    <property type="match status" value="1"/>
</dbReference>
<dbReference type="GO" id="GO:0005832">
    <property type="term" value="C:chaperonin-containing T-complex"/>
    <property type="evidence" value="ECO:0007669"/>
    <property type="project" value="UniProtKB-ARBA"/>
</dbReference>
<dbReference type="InterPro" id="IPR027410">
    <property type="entry name" value="TCP-1-like_intermed_sf"/>
</dbReference>
<protein>
    <recommendedName>
        <fullName evidence="10">T-complex protein 1 subunit eta</fullName>
        <shortName evidence="10">TCP-1-eta</shortName>
    </recommendedName>
    <alternativeName>
        <fullName evidence="10">CCT-eta</fullName>
    </alternativeName>
</protein>
<dbReference type="InterPro" id="IPR017998">
    <property type="entry name" value="Chaperone_TCP-1"/>
</dbReference>
<comment type="subcellular location">
    <subcellularLocation>
        <location evidence="1 10">Cytoplasm</location>
    </subcellularLocation>
</comment>
<dbReference type="InterPro" id="IPR002194">
    <property type="entry name" value="Chaperonin_TCP-1_CS"/>
</dbReference>
<evidence type="ECO:0000256" key="9">
    <source>
        <dbReference type="RuleBase" id="RU004187"/>
    </source>
</evidence>
<dbReference type="InterPro" id="IPR002423">
    <property type="entry name" value="Cpn60/GroEL/TCP-1"/>
</dbReference>
<dbReference type="InParanoid" id="A0A0V0QA01"/>
<dbReference type="NCBIfam" id="NF041083">
    <property type="entry name" value="thermosome_beta"/>
    <property type="match status" value="1"/>
</dbReference>
<comment type="caution">
    <text evidence="12">The sequence shown here is derived from an EMBL/GenBank/DDBJ whole genome shotgun (WGS) entry which is preliminary data.</text>
</comment>
<feature type="compositionally biased region" description="Basic and acidic residues" evidence="11">
    <location>
        <begin position="525"/>
        <end position="534"/>
    </location>
</feature>
<comment type="subunit">
    <text evidence="3">Heterooligomeric complex of about 850 to 900 kDa that forms two stacked rings, 12 to 16 nm in diameter.</text>
</comment>
<evidence type="ECO:0000256" key="2">
    <source>
        <dbReference type="ARBA" id="ARBA00008020"/>
    </source>
</evidence>